<keyword evidence="5 6" id="KW-0472">Membrane</keyword>
<evidence type="ECO:0000313" key="9">
    <source>
        <dbReference type="Proteomes" id="UP000065511"/>
    </source>
</evidence>
<sequence length="274" mass="30211">MTILLYKLLLGFIVGSVIAMLSYITHFVTKSGALALIFVATIICGFGPWPTWGLIIIFFTSSGCIHLAKKMMNITKVESVTAKGHARDAWQVFAHSLPAIISLILFYYTKKPLFLIGYVSAIAGATADTFGSEIGILSKKVPRSIVSFKPIEPGLSGGISILGSVASLLGSLLISLSFWLFYSWYHASVLPISLIVIVPFICGIVTSLVDSLLGATLQVTYRCSICGKLTEQRYHHLQQTKQIHGISWLSNDWVNFFSSCFTVLFSWFILHYIQ</sequence>
<dbReference type="Proteomes" id="UP000065511">
    <property type="component" value="Chromosome"/>
</dbReference>
<comment type="subcellular location">
    <subcellularLocation>
        <location evidence="1">Membrane</location>
        <topology evidence="1">Multi-pass membrane protein</topology>
    </subcellularLocation>
</comment>
<evidence type="ECO:0000256" key="5">
    <source>
        <dbReference type="ARBA" id="ARBA00023136"/>
    </source>
</evidence>
<dbReference type="EMBL" id="JXLC01000014">
    <property type="protein sequence ID" value="OJG91471.1"/>
    <property type="molecule type" value="Genomic_DNA"/>
</dbReference>
<dbReference type="InterPro" id="IPR002794">
    <property type="entry name" value="DUF92_TMEM19"/>
</dbReference>
<evidence type="ECO:0000256" key="6">
    <source>
        <dbReference type="SAM" id="Phobius"/>
    </source>
</evidence>
<gene>
    <name evidence="7" type="ORF">ATZ33_09680</name>
    <name evidence="8" type="ORF">RV15_GL000748</name>
</gene>
<dbReference type="GO" id="GO:0016020">
    <property type="term" value="C:membrane"/>
    <property type="evidence" value="ECO:0007669"/>
    <property type="project" value="UniProtKB-SubCell"/>
</dbReference>
<dbReference type="EMBL" id="CP013614">
    <property type="protein sequence ID" value="ALS01629.1"/>
    <property type="molecule type" value="Genomic_DNA"/>
</dbReference>
<evidence type="ECO:0000256" key="4">
    <source>
        <dbReference type="ARBA" id="ARBA00022989"/>
    </source>
</evidence>
<name>A0A0S3KBD2_9ENTE</name>
<accession>A0A0S3KBD2</accession>
<feature type="transmembrane region" description="Helical" evidence="6">
    <location>
        <begin position="89"/>
        <end position="109"/>
    </location>
</feature>
<dbReference type="Pfam" id="PF01940">
    <property type="entry name" value="DUF92"/>
    <property type="match status" value="1"/>
</dbReference>
<dbReference type="Proteomes" id="UP000183039">
    <property type="component" value="Unassembled WGS sequence"/>
</dbReference>
<evidence type="ECO:0000313" key="10">
    <source>
        <dbReference type="Proteomes" id="UP000183039"/>
    </source>
</evidence>
<reference evidence="8 10" key="1">
    <citation type="submission" date="2014-12" db="EMBL/GenBank/DDBJ databases">
        <title>Draft genome sequences of 29 type strains of Enterococci.</title>
        <authorList>
            <person name="Zhong Z."/>
            <person name="Sun Z."/>
            <person name="Liu W."/>
            <person name="Zhang W."/>
            <person name="Zhang H."/>
        </authorList>
    </citation>
    <scope>NUCLEOTIDE SEQUENCE [LARGE SCALE GENOMIC DNA]</scope>
    <source>
        <strain evidence="8 10">DSM 22801</strain>
    </source>
</reference>
<feature type="transmembrane region" description="Helical" evidence="6">
    <location>
        <begin position="253"/>
        <end position="273"/>
    </location>
</feature>
<protein>
    <submittedName>
        <fullName evidence="8">TIGR00297 family protein</fullName>
    </submittedName>
</protein>
<proteinExistence type="inferred from homology"/>
<feature type="transmembrane region" description="Helical" evidence="6">
    <location>
        <begin position="35"/>
        <end position="68"/>
    </location>
</feature>
<evidence type="ECO:0000256" key="2">
    <source>
        <dbReference type="ARBA" id="ARBA00009012"/>
    </source>
</evidence>
<feature type="transmembrane region" description="Helical" evidence="6">
    <location>
        <begin position="7"/>
        <end position="29"/>
    </location>
</feature>
<dbReference type="OrthoDB" id="9808500at2"/>
<comment type="similarity">
    <text evidence="2">Belongs to the TMEM19 family.</text>
</comment>
<evidence type="ECO:0000256" key="1">
    <source>
        <dbReference type="ARBA" id="ARBA00004141"/>
    </source>
</evidence>
<dbReference type="AlphaFoldDB" id="A0A0S3KBD2"/>
<dbReference type="KEGG" id="ess:ATZ33_09680"/>
<keyword evidence="3 6" id="KW-0812">Transmembrane</keyword>
<feature type="transmembrane region" description="Helical" evidence="6">
    <location>
        <begin position="158"/>
        <end position="182"/>
    </location>
</feature>
<keyword evidence="9" id="KW-1185">Reference proteome</keyword>
<dbReference type="PANTHER" id="PTHR13353:SF5">
    <property type="entry name" value="TRANSMEMBRANE PROTEIN 19"/>
    <property type="match status" value="1"/>
</dbReference>
<dbReference type="RefSeq" id="WP_071878067.1">
    <property type="nucleotide sequence ID" value="NZ_JXLC01000014.1"/>
</dbReference>
<evidence type="ECO:0000313" key="8">
    <source>
        <dbReference type="EMBL" id="OJG91471.1"/>
    </source>
</evidence>
<organism evidence="8 10">
    <name type="scientific">Enterococcus silesiacus</name>
    <dbReference type="NCBI Taxonomy" id="332949"/>
    <lineage>
        <taxon>Bacteria</taxon>
        <taxon>Bacillati</taxon>
        <taxon>Bacillota</taxon>
        <taxon>Bacilli</taxon>
        <taxon>Lactobacillales</taxon>
        <taxon>Enterococcaceae</taxon>
        <taxon>Enterococcus</taxon>
    </lineage>
</organism>
<keyword evidence="4 6" id="KW-1133">Transmembrane helix</keyword>
<reference evidence="7 9" key="2">
    <citation type="submission" date="2015-12" db="EMBL/GenBank/DDBJ databases">
        <authorList>
            <person name="Lauer A."/>
            <person name="Humrighouse B."/>
            <person name="Loparev V."/>
            <person name="Shewmaker P.L."/>
            <person name="Whitney A.M."/>
            <person name="McLaughlin R.W."/>
        </authorList>
    </citation>
    <scope>NUCLEOTIDE SEQUENCE [LARGE SCALE GENOMIC DNA]</scope>
    <source>
        <strain evidence="7 9">LMG 23085</strain>
    </source>
</reference>
<evidence type="ECO:0000256" key="3">
    <source>
        <dbReference type="ARBA" id="ARBA00022692"/>
    </source>
</evidence>
<dbReference type="PANTHER" id="PTHR13353">
    <property type="entry name" value="TRANSMEMBRANE PROTEIN 19"/>
    <property type="match status" value="1"/>
</dbReference>
<evidence type="ECO:0000313" key="7">
    <source>
        <dbReference type="EMBL" id="ALS01629.1"/>
    </source>
</evidence>
<feature type="transmembrane region" description="Helical" evidence="6">
    <location>
        <begin position="188"/>
        <end position="209"/>
    </location>
</feature>